<dbReference type="GO" id="GO:0000105">
    <property type="term" value="P:L-histidine biosynthetic process"/>
    <property type="evidence" value="ECO:0007669"/>
    <property type="project" value="UniProtKB-UniRule"/>
</dbReference>
<dbReference type="SUPFAM" id="SSF141734">
    <property type="entry name" value="HisI-like"/>
    <property type="match status" value="1"/>
</dbReference>
<dbReference type="NCBIfam" id="NF002747">
    <property type="entry name" value="PRK02759.1"/>
    <property type="match status" value="1"/>
</dbReference>
<dbReference type="InterPro" id="IPR023019">
    <property type="entry name" value="His_synth_HisIE"/>
</dbReference>
<dbReference type="SUPFAM" id="SSF101386">
    <property type="entry name" value="all-alpha NTP pyrophosphatases"/>
    <property type="match status" value="1"/>
</dbReference>
<evidence type="ECO:0000256" key="12">
    <source>
        <dbReference type="ARBA" id="ARBA00022840"/>
    </source>
</evidence>
<dbReference type="InterPro" id="IPR021130">
    <property type="entry name" value="PRib-ATP_PPHydrolase-like"/>
</dbReference>
<dbReference type="FunFam" id="3.10.20.810:FF:000001">
    <property type="entry name" value="Histidine biosynthesis bifunctional protein HisIE"/>
    <property type="match status" value="1"/>
</dbReference>
<dbReference type="NCBIfam" id="NF000768">
    <property type="entry name" value="PRK00051.1"/>
    <property type="match status" value="1"/>
</dbReference>
<keyword evidence="9 15" id="KW-0028">Amino-acid biosynthesis</keyword>
<keyword evidence="14 15" id="KW-0511">Multifunctional enzyme</keyword>
<dbReference type="HAMAP" id="MF_01020">
    <property type="entry name" value="HisE"/>
    <property type="match status" value="1"/>
</dbReference>
<comment type="similarity">
    <text evidence="7 15">In the N-terminal section; belongs to the PRA-CH family.</text>
</comment>
<evidence type="ECO:0000256" key="13">
    <source>
        <dbReference type="ARBA" id="ARBA00023102"/>
    </source>
</evidence>
<evidence type="ECO:0000256" key="14">
    <source>
        <dbReference type="ARBA" id="ARBA00023268"/>
    </source>
</evidence>
<comment type="catalytic activity">
    <reaction evidence="1 15">
        <text>1-(5-phospho-beta-D-ribosyl)-5'-AMP + H2O = 1-(5-phospho-beta-D-ribosyl)-5-[(5-phospho-beta-D-ribosylamino)methylideneamino]imidazole-4-carboxamide</text>
        <dbReference type="Rhea" id="RHEA:20049"/>
        <dbReference type="ChEBI" id="CHEBI:15377"/>
        <dbReference type="ChEBI" id="CHEBI:58435"/>
        <dbReference type="ChEBI" id="CHEBI:59457"/>
        <dbReference type="EC" id="3.5.4.19"/>
    </reaction>
</comment>
<feature type="region of interest" description="Phosphoribosyl-AMP cyclohydrolase" evidence="15">
    <location>
        <begin position="1"/>
        <end position="119"/>
    </location>
</feature>
<proteinExistence type="inferred from homology"/>
<comment type="subcellular location">
    <subcellularLocation>
        <location evidence="3 15">Cytoplasm</location>
    </subcellularLocation>
</comment>
<dbReference type="EMBL" id="SMAN01000003">
    <property type="protein sequence ID" value="TCT25482.1"/>
    <property type="molecule type" value="Genomic_DNA"/>
</dbReference>
<dbReference type="RefSeq" id="WP_132370918.1">
    <property type="nucleotide sequence ID" value="NZ_SMAN01000003.1"/>
</dbReference>
<comment type="pathway">
    <text evidence="5 15">Amino-acid biosynthesis; L-histidine biosynthesis; L-histidine from 5-phospho-alpha-D-ribose 1-diphosphate: step 2/9.</text>
</comment>
<evidence type="ECO:0000256" key="3">
    <source>
        <dbReference type="ARBA" id="ARBA00004496"/>
    </source>
</evidence>
<dbReference type="GO" id="GO:0004636">
    <property type="term" value="F:phosphoribosyl-ATP diphosphatase activity"/>
    <property type="evidence" value="ECO:0007669"/>
    <property type="project" value="UniProtKB-UniRule"/>
</dbReference>
<feature type="region of interest" description="Disordered" evidence="16">
    <location>
        <begin position="199"/>
        <end position="220"/>
    </location>
</feature>
<dbReference type="AlphaFoldDB" id="A0A4R3NE53"/>
<evidence type="ECO:0000256" key="6">
    <source>
        <dbReference type="ARBA" id="ARBA00007731"/>
    </source>
</evidence>
<dbReference type="EC" id="3.6.1.31" evidence="15"/>
<dbReference type="GO" id="GO:0005524">
    <property type="term" value="F:ATP binding"/>
    <property type="evidence" value="ECO:0007669"/>
    <property type="project" value="UniProtKB-KW"/>
</dbReference>
<evidence type="ECO:0000256" key="9">
    <source>
        <dbReference type="ARBA" id="ARBA00022605"/>
    </source>
</evidence>
<keyword evidence="13 15" id="KW-0368">Histidine biosynthesis</keyword>
<evidence type="ECO:0000313" key="19">
    <source>
        <dbReference type="Proteomes" id="UP000294650"/>
    </source>
</evidence>
<dbReference type="Proteomes" id="UP000294650">
    <property type="component" value="Unassembled WGS sequence"/>
</dbReference>
<dbReference type="Pfam" id="PF01503">
    <property type="entry name" value="PRA-PH"/>
    <property type="match status" value="1"/>
</dbReference>
<dbReference type="NCBIfam" id="TIGR03188">
    <property type="entry name" value="histidine_hisI"/>
    <property type="match status" value="1"/>
</dbReference>
<dbReference type="HAMAP" id="MF_01021">
    <property type="entry name" value="HisI"/>
    <property type="match status" value="1"/>
</dbReference>
<dbReference type="PANTHER" id="PTHR42945:SF9">
    <property type="entry name" value="HISTIDINE BIOSYNTHESIS BIFUNCTIONAL PROTEIN HISIE"/>
    <property type="match status" value="1"/>
</dbReference>
<dbReference type="CDD" id="cd11534">
    <property type="entry name" value="NTP-PPase_HisIE_like"/>
    <property type="match status" value="1"/>
</dbReference>
<dbReference type="OrthoDB" id="9795769at2"/>
<dbReference type="GO" id="GO:0005737">
    <property type="term" value="C:cytoplasm"/>
    <property type="evidence" value="ECO:0007669"/>
    <property type="project" value="UniProtKB-SubCell"/>
</dbReference>
<dbReference type="GO" id="GO:0004635">
    <property type="term" value="F:phosphoribosyl-AMP cyclohydrolase activity"/>
    <property type="evidence" value="ECO:0007669"/>
    <property type="project" value="UniProtKB-UniRule"/>
</dbReference>
<accession>A0A4R3NE53</accession>
<dbReference type="InterPro" id="IPR002496">
    <property type="entry name" value="PRib_AMP_CycHydrolase_dom"/>
</dbReference>
<dbReference type="InterPro" id="IPR026660">
    <property type="entry name" value="PRA-CH"/>
</dbReference>
<comment type="pathway">
    <text evidence="4 15">Amino-acid biosynthesis; L-histidine biosynthesis; L-histidine from 5-phospho-alpha-D-ribose 1-diphosphate: step 3/9.</text>
</comment>
<evidence type="ECO:0000256" key="15">
    <source>
        <dbReference type="HAMAP-Rule" id="MF_01019"/>
    </source>
</evidence>
<evidence type="ECO:0000256" key="4">
    <source>
        <dbReference type="ARBA" id="ARBA00005169"/>
    </source>
</evidence>
<dbReference type="InterPro" id="IPR038019">
    <property type="entry name" value="PRib_AMP_CycHydrolase_sf"/>
</dbReference>
<evidence type="ECO:0000256" key="1">
    <source>
        <dbReference type="ARBA" id="ARBA00000024"/>
    </source>
</evidence>
<name>A0A4R3NE53_9BACI</name>
<dbReference type="Pfam" id="PF01502">
    <property type="entry name" value="PRA-CH"/>
    <property type="match status" value="1"/>
</dbReference>
<keyword evidence="11 15" id="KW-0378">Hydrolase</keyword>
<evidence type="ECO:0000256" key="11">
    <source>
        <dbReference type="ARBA" id="ARBA00022801"/>
    </source>
</evidence>
<keyword evidence="12 15" id="KW-0067">ATP-binding</keyword>
<comment type="caution">
    <text evidence="18">The sequence shown here is derived from an EMBL/GenBank/DDBJ whole genome shotgun (WGS) entry which is preliminary data.</text>
</comment>
<evidence type="ECO:0000256" key="16">
    <source>
        <dbReference type="SAM" id="MobiDB-lite"/>
    </source>
</evidence>
<dbReference type="UniPathway" id="UPA00031">
    <property type="reaction ID" value="UER00007"/>
</dbReference>
<evidence type="ECO:0000256" key="5">
    <source>
        <dbReference type="ARBA" id="ARBA00005204"/>
    </source>
</evidence>
<evidence type="ECO:0000256" key="8">
    <source>
        <dbReference type="ARBA" id="ARBA00022490"/>
    </source>
</evidence>
<dbReference type="EC" id="3.5.4.19" evidence="15"/>
<keyword evidence="19" id="KW-1185">Reference proteome</keyword>
<keyword evidence="8 15" id="KW-0963">Cytoplasm</keyword>
<feature type="domain" description="Phosphoribosyl-AMP cyclohydrolase" evidence="17">
    <location>
        <begin position="30"/>
        <end position="103"/>
    </location>
</feature>
<organism evidence="18 19">
    <name type="scientific">Melghiribacillus thermohalophilus</name>
    <dbReference type="NCBI Taxonomy" id="1324956"/>
    <lineage>
        <taxon>Bacteria</taxon>
        <taxon>Bacillati</taxon>
        <taxon>Bacillota</taxon>
        <taxon>Bacilli</taxon>
        <taxon>Bacillales</taxon>
        <taxon>Bacillaceae</taxon>
        <taxon>Melghiribacillus</taxon>
    </lineage>
</organism>
<reference evidence="18 19" key="1">
    <citation type="submission" date="2019-03" db="EMBL/GenBank/DDBJ databases">
        <title>Genomic Encyclopedia of Type Strains, Phase IV (KMG-IV): sequencing the most valuable type-strain genomes for metagenomic binning, comparative biology and taxonomic classification.</title>
        <authorList>
            <person name="Goeker M."/>
        </authorList>
    </citation>
    <scope>NUCLEOTIDE SEQUENCE [LARGE SCALE GENOMIC DNA]</scope>
    <source>
        <strain evidence="18 19">DSM 25894</strain>
    </source>
</reference>
<evidence type="ECO:0000256" key="10">
    <source>
        <dbReference type="ARBA" id="ARBA00022741"/>
    </source>
</evidence>
<evidence type="ECO:0000259" key="17">
    <source>
        <dbReference type="Pfam" id="PF01502"/>
    </source>
</evidence>
<dbReference type="Gene3D" id="3.10.20.810">
    <property type="entry name" value="Phosphoribosyl-AMP cyclohydrolase"/>
    <property type="match status" value="1"/>
</dbReference>
<dbReference type="InterPro" id="IPR008179">
    <property type="entry name" value="HisE"/>
</dbReference>
<sequence>MAFDINELTFDEQGLIPAIIQDIYSGKVLMLGYMNKESLTKTLETKTTWFYSRSRQKLWNKGETSGHIQDVKQIQYDCDRDTLLIQVEQKGVACHTGERSCFFRNLYTHQDYETYNPDIVSDLYQYLLNRKVNPEEGSYTSYLFREGLDKILKKVGEETSEVIIGAKNHDKNELTYELSDLIYHSLVLMVEQGVSPKDLKKELSKRHAGNQKPSKTEGEE</sequence>
<keyword evidence="10 15" id="KW-0547">Nucleotide-binding</keyword>
<dbReference type="HAMAP" id="MF_01019">
    <property type="entry name" value="HisIE"/>
    <property type="match status" value="1"/>
</dbReference>
<comment type="catalytic activity">
    <reaction evidence="2 15">
        <text>1-(5-phospho-beta-D-ribosyl)-ATP + H2O = 1-(5-phospho-beta-D-ribosyl)-5'-AMP + diphosphate + H(+)</text>
        <dbReference type="Rhea" id="RHEA:22828"/>
        <dbReference type="ChEBI" id="CHEBI:15377"/>
        <dbReference type="ChEBI" id="CHEBI:15378"/>
        <dbReference type="ChEBI" id="CHEBI:33019"/>
        <dbReference type="ChEBI" id="CHEBI:59457"/>
        <dbReference type="ChEBI" id="CHEBI:73183"/>
        <dbReference type="EC" id="3.6.1.31"/>
    </reaction>
</comment>
<comment type="similarity">
    <text evidence="6 15">In the C-terminal section; belongs to the PRA-PH family.</text>
</comment>
<evidence type="ECO:0000256" key="7">
    <source>
        <dbReference type="ARBA" id="ARBA00008299"/>
    </source>
</evidence>
<evidence type="ECO:0000256" key="2">
    <source>
        <dbReference type="ARBA" id="ARBA00001460"/>
    </source>
</evidence>
<evidence type="ECO:0000313" key="18">
    <source>
        <dbReference type="EMBL" id="TCT25482.1"/>
    </source>
</evidence>
<feature type="region of interest" description="Phosphoribosyl-ATP pyrophosphohydrolase" evidence="15">
    <location>
        <begin position="120"/>
        <end position="220"/>
    </location>
</feature>
<gene>
    <name evidence="15" type="primary">hisI</name>
    <name evidence="15" type="synonym">hisIE</name>
    <name evidence="18" type="ORF">EDD68_10335</name>
</gene>
<protein>
    <recommendedName>
        <fullName evidence="15">Histidine biosynthesis bifunctional protein HisIE</fullName>
    </recommendedName>
    <domain>
        <recommendedName>
            <fullName evidence="15">Phosphoribosyl-AMP cyclohydrolase</fullName>
            <shortName evidence="15">PRA-CH</shortName>
            <ecNumber evidence="15">3.5.4.19</ecNumber>
        </recommendedName>
    </domain>
    <domain>
        <recommendedName>
            <fullName evidence="15">Phosphoribosyl-ATP pyrophosphatase</fullName>
            <shortName evidence="15">PRA-PH</shortName>
            <ecNumber evidence="15">3.6.1.31</ecNumber>
        </recommendedName>
    </domain>
</protein>
<dbReference type="PANTHER" id="PTHR42945">
    <property type="entry name" value="HISTIDINE BIOSYNTHESIS BIFUNCTIONAL PROTEIN"/>
    <property type="match status" value="1"/>
</dbReference>
<dbReference type="Gene3D" id="1.10.287.1080">
    <property type="entry name" value="MazG-like"/>
    <property type="match status" value="1"/>
</dbReference>